<evidence type="ECO:0000313" key="2">
    <source>
        <dbReference type="EMBL" id="VGO22799.1"/>
    </source>
</evidence>
<sequence length="303" mass="34692">MHVAHIAMSNTLDHKELLKKVRRIQIRTKHAVNDVFAGQYHSTFKGRGMEFDEVREYVPGDDIRSIDWNVTARTGAPHIKKFVEEREMTVMLVVDVSASNLFGSGSQLKRDLAAEVAAVLAFSAIRNNDRIGLILFAEEVEKYIPPKKGTRHVLRLVREMLSHKPQGKGTNAVPALDYLNHVSTRKNVTFLISDFMFNDDYEKLLKISGRRHDLISVVIGDKREVAWPDIGVINWHDAETGEHVLVDTSSRKVREHLGLEQTRRAQAVDDMHRKAGIDTIRLFAGEPYDKQFIKFFRQRASRR</sequence>
<dbReference type="SMART" id="SM00327">
    <property type="entry name" value="VWA"/>
    <property type="match status" value="1"/>
</dbReference>
<feature type="domain" description="VWFA" evidence="1">
    <location>
        <begin position="87"/>
        <end position="250"/>
    </location>
</feature>
<evidence type="ECO:0000259" key="1">
    <source>
        <dbReference type="SMART" id="SM00327"/>
    </source>
</evidence>
<dbReference type="InterPro" id="IPR036465">
    <property type="entry name" value="vWFA_dom_sf"/>
</dbReference>
<dbReference type="RefSeq" id="WP_222846430.1">
    <property type="nucleotide sequence ID" value="NZ_CAAHFH010000002.1"/>
</dbReference>
<protein>
    <recommendedName>
        <fullName evidence="1">VWFA domain-containing protein</fullName>
    </recommendedName>
</protein>
<dbReference type="CDD" id="cd00198">
    <property type="entry name" value="vWFA"/>
    <property type="match status" value="1"/>
</dbReference>
<dbReference type="PANTHER" id="PTHR33608:SF6">
    <property type="entry name" value="BLL2464 PROTEIN"/>
    <property type="match status" value="1"/>
</dbReference>
<name>A0A6C2URN4_9BACT</name>
<evidence type="ECO:0000313" key="3">
    <source>
        <dbReference type="Proteomes" id="UP000346198"/>
    </source>
</evidence>
<reference evidence="2 3" key="1">
    <citation type="submission" date="2019-04" db="EMBL/GenBank/DDBJ databases">
        <authorList>
            <person name="Van Vliet M D."/>
        </authorList>
    </citation>
    <scope>NUCLEOTIDE SEQUENCE [LARGE SCALE GENOMIC DNA]</scope>
    <source>
        <strain evidence="2 3">F21</strain>
    </source>
</reference>
<dbReference type="InterPro" id="IPR002881">
    <property type="entry name" value="DUF58"/>
</dbReference>
<proteinExistence type="predicted"/>
<dbReference type="EMBL" id="CAAHFH010000002">
    <property type="protein sequence ID" value="VGO22799.1"/>
    <property type="molecule type" value="Genomic_DNA"/>
</dbReference>
<dbReference type="Pfam" id="PF01882">
    <property type="entry name" value="DUF58"/>
    <property type="match status" value="1"/>
</dbReference>
<dbReference type="PANTHER" id="PTHR33608">
    <property type="entry name" value="BLL2464 PROTEIN"/>
    <property type="match status" value="1"/>
</dbReference>
<dbReference type="SUPFAM" id="SSF53300">
    <property type="entry name" value="vWA-like"/>
    <property type="match status" value="1"/>
</dbReference>
<keyword evidence="3" id="KW-1185">Reference proteome</keyword>
<dbReference type="Proteomes" id="UP000346198">
    <property type="component" value="Unassembled WGS sequence"/>
</dbReference>
<dbReference type="Gene3D" id="3.40.50.410">
    <property type="entry name" value="von Willebrand factor, type A domain"/>
    <property type="match status" value="1"/>
</dbReference>
<gene>
    <name evidence="2" type="ORF">SCARR_04896</name>
</gene>
<dbReference type="AlphaFoldDB" id="A0A6C2URN4"/>
<dbReference type="InterPro" id="IPR002035">
    <property type="entry name" value="VWF_A"/>
</dbReference>
<organism evidence="2 3">
    <name type="scientific">Pontiella sulfatireligans</name>
    <dbReference type="NCBI Taxonomy" id="2750658"/>
    <lineage>
        <taxon>Bacteria</taxon>
        <taxon>Pseudomonadati</taxon>
        <taxon>Kiritimatiellota</taxon>
        <taxon>Kiritimatiellia</taxon>
        <taxon>Kiritimatiellales</taxon>
        <taxon>Pontiellaceae</taxon>
        <taxon>Pontiella</taxon>
    </lineage>
</organism>
<accession>A0A6C2URN4</accession>